<dbReference type="EMBL" id="BJCD01000001">
    <property type="protein sequence ID" value="GCL34136.1"/>
    <property type="molecule type" value="Genomic_DNA"/>
</dbReference>
<dbReference type="Proteomes" id="UP000299794">
    <property type="component" value="Unassembled WGS sequence"/>
</dbReference>
<dbReference type="RefSeq" id="WP_306439066.1">
    <property type="nucleotide sequence ID" value="NZ_BJCD01000001.1"/>
</dbReference>
<name>A0A479ZR74_PLAAG</name>
<dbReference type="AlphaFoldDB" id="A0A479ZR74"/>
<comment type="caution">
    <text evidence="2">The sequence shown here is derived from an EMBL/GenBank/DDBJ whole genome shotgun (WGS) entry which is preliminary data.</text>
</comment>
<keyword evidence="1" id="KW-0175">Coiled coil</keyword>
<evidence type="ECO:0000313" key="3">
    <source>
        <dbReference type="Proteomes" id="UP000299794"/>
    </source>
</evidence>
<dbReference type="PANTHER" id="PTHR33926">
    <property type="entry name" value="PROTEIN TIC 22, CHLOROPLASTIC"/>
    <property type="match status" value="1"/>
</dbReference>
<evidence type="ECO:0000256" key="1">
    <source>
        <dbReference type="SAM" id="Coils"/>
    </source>
</evidence>
<gene>
    <name evidence="2" type="ORF">PA905_29240</name>
</gene>
<dbReference type="InterPro" id="IPR007378">
    <property type="entry name" value="Tic22-like"/>
</dbReference>
<evidence type="ECO:0000313" key="2">
    <source>
        <dbReference type="EMBL" id="GCL34136.1"/>
    </source>
</evidence>
<dbReference type="PANTHER" id="PTHR33926:SF4">
    <property type="entry name" value="PROTEIN TIC 22, CHLOROPLASTIC"/>
    <property type="match status" value="1"/>
</dbReference>
<dbReference type="Pfam" id="PF04278">
    <property type="entry name" value="Tic22"/>
    <property type="match status" value="1"/>
</dbReference>
<feature type="coiled-coil region" evidence="1">
    <location>
        <begin position="212"/>
        <end position="239"/>
    </location>
</feature>
<reference evidence="3" key="1">
    <citation type="submission" date="2019-02" db="EMBL/GenBank/DDBJ databases">
        <title>Draft genome sequence of Planktothrix agardhii NIES-905.</title>
        <authorList>
            <person name="Yamaguchi H."/>
            <person name="Suzuki S."/>
            <person name="Kawachi M."/>
        </authorList>
    </citation>
    <scope>NUCLEOTIDE SEQUENCE [LARGE SCALE GENOMIC DNA]</scope>
    <source>
        <strain evidence="3">CCAP 1459/11A</strain>
    </source>
</reference>
<accession>A0A479ZR74</accession>
<dbReference type="Gene3D" id="3.40.1350.100">
    <property type="match status" value="2"/>
</dbReference>
<sequence length="268" mass="29120">MIRSIVRLGAVLGVVGGTFLLSPDSGLCLFSLIPVGTEPAYAIPENQILEKLRSIPVFTITDTQGAPLVATVPQGDKKAAVAGVFISRTDAVAFIDRLKSRDPKLASTIQVTTVSLGEVYRMSQQGQGSADEVQFAYVPVQKQVDLAKTVLQENGQGVSEFNGVPLFIAKGGPDNGYLTIQNGNEQVIPMFFYKEDLQNMLTQFKTQQPDLISNVKIDVVNLEGLLDALKKDNDQFLNRVVLIPPRETLEYLQKNQPARPAAPAPAPR</sequence>
<proteinExistence type="predicted"/>
<protein>
    <submittedName>
        <fullName evidence="2">Periplasmic protein</fullName>
    </submittedName>
</protein>
<dbReference type="GO" id="GO:0015031">
    <property type="term" value="P:protein transport"/>
    <property type="evidence" value="ECO:0007669"/>
    <property type="project" value="InterPro"/>
</dbReference>
<organism evidence="2 3">
    <name type="scientific">Planktothrix agardhii CCAP 1459/11A</name>
    <dbReference type="NCBI Taxonomy" id="282420"/>
    <lineage>
        <taxon>Bacteria</taxon>
        <taxon>Bacillati</taxon>
        <taxon>Cyanobacteriota</taxon>
        <taxon>Cyanophyceae</taxon>
        <taxon>Oscillatoriophycideae</taxon>
        <taxon>Oscillatoriales</taxon>
        <taxon>Microcoleaceae</taxon>
        <taxon>Planktothrix</taxon>
    </lineage>
</organism>